<sequence>MKTCSRRSDETLKAFESLKPKLQTLLVMWTEWETELLRLEDIAKDGIASRTNTMRDGGNPNDRVKIRRAGASAERIRSSGEQSAAGAASDEVPRLGRSPFSPAKRSRYQNCRSSYPLKCGFSRMAVARWRCTRLQR</sequence>
<keyword evidence="3" id="KW-1185">Reference proteome</keyword>
<dbReference type="OrthoDB" id="10485716at2759"/>
<feature type="compositionally biased region" description="Low complexity" evidence="1">
    <location>
        <begin position="79"/>
        <end position="89"/>
    </location>
</feature>
<organism evidence="2 3">
    <name type="scientific">Ancylostoma duodenale</name>
    <dbReference type="NCBI Taxonomy" id="51022"/>
    <lineage>
        <taxon>Eukaryota</taxon>
        <taxon>Metazoa</taxon>
        <taxon>Ecdysozoa</taxon>
        <taxon>Nematoda</taxon>
        <taxon>Chromadorea</taxon>
        <taxon>Rhabditida</taxon>
        <taxon>Rhabditina</taxon>
        <taxon>Rhabditomorpha</taxon>
        <taxon>Strongyloidea</taxon>
        <taxon>Ancylostomatidae</taxon>
        <taxon>Ancylostomatinae</taxon>
        <taxon>Ancylostoma</taxon>
    </lineage>
</organism>
<gene>
    <name evidence="2" type="ORF">ANCDUO_02013</name>
</gene>
<accession>A0A0C2DCR0</accession>
<dbReference type="EMBL" id="KN726614">
    <property type="protein sequence ID" value="KIH67653.1"/>
    <property type="molecule type" value="Genomic_DNA"/>
</dbReference>
<protein>
    <submittedName>
        <fullName evidence="2">Uncharacterized protein</fullName>
    </submittedName>
</protein>
<evidence type="ECO:0000313" key="3">
    <source>
        <dbReference type="Proteomes" id="UP000054047"/>
    </source>
</evidence>
<name>A0A0C2DCR0_9BILA</name>
<proteinExistence type="predicted"/>
<evidence type="ECO:0000313" key="2">
    <source>
        <dbReference type="EMBL" id="KIH67653.1"/>
    </source>
</evidence>
<dbReference type="Proteomes" id="UP000054047">
    <property type="component" value="Unassembled WGS sequence"/>
</dbReference>
<evidence type="ECO:0000256" key="1">
    <source>
        <dbReference type="SAM" id="MobiDB-lite"/>
    </source>
</evidence>
<feature type="region of interest" description="Disordered" evidence="1">
    <location>
        <begin position="69"/>
        <end position="107"/>
    </location>
</feature>
<dbReference type="AlphaFoldDB" id="A0A0C2DCR0"/>
<reference evidence="2 3" key="1">
    <citation type="submission" date="2013-12" db="EMBL/GenBank/DDBJ databases">
        <title>Draft genome of the parsitic nematode Ancylostoma duodenale.</title>
        <authorList>
            <person name="Mitreva M."/>
        </authorList>
    </citation>
    <scope>NUCLEOTIDE SEQUENCE [LARGE SCALE GENOMIC DNA]</scope>
    <source>
        <strain evidence="2 3">Zhejiang</strain>
    </source>
</reference>